<gene>
    <name evidence="2" type="ORF">GCM10017581_051120</name>
</gene>
<dbReference type="GO" id="GO:0008757">
    <property type="term" value="F:S-adenosylmethionine-dependent methyltransferase activity"/>
    <property type="evidence" value="ECO:0007669"/>
    <property type="project" value="InterPro"/>
</dbReference>
<dbReference type="SUPFAM" id="SSF53335">
    <property type="entry name" value="S-adenosyl-L-methionine-dependent methyltransferases"/>
    <property type="match status" value="1"/>
</dbReference>
<organism evidence="2 3">
    <name type="scientific">Dactylosporangium matsuzakiense</name>
    <dbReference type="NCBI Taxonomy" id="53360"/>
    <lineage>
        <taxon>Bacteria</taxon>
        <taxon>Bacillati</taxon>
        <taxon>Actinomycetota</taxon>
        <taxon>Actinomycetes</taxon>
        <taxon>Micromonosporales</taxon>
        <taxon>Micromonosporaceae</taxon>
        <taxon>Dactylosporangium</taxon>
    </lineage>
</organism>
<reference evidence="2" key="1">
    <citation type="journal article" date="2014" name="Int. J. Syst. Evol. Microbiol.">
        <title>Complete genome sequence of Corynebacterium casei LMG S-19264T (=DSM 44701T), isolated from a smear-ripened cheese.</title>
        <authorList>
            <consortium name="US DOE Joint Genome Institute (JGI-PGF)"/>
            <person name="Walter F."/>
            <person name="Albersmeier A."/>
            <person name="Kalinowski J."/>
            <person name="Ruckert C."/>
        </authorList>
    </citation>
    <scope>NUCLEOTIDE SEQUENCE</scope>
    <source>
        <strain evidence="2">VKM Ac-1321</strain>
    </source>
</reference>
<evidence type="ECO:0000313" key="2">
    <source>
        <dbReference type="EMBL" id="GLL03367.1"/>
    </source>
</evidence>
<comment type="caution">
    <text evidence="2">The sequence shown here is derived from an EMBL/GenBank/DDBJ whole genome shotgun (WGS) entry which is preliminary data.</text>
</comment>
<name>A0A9W6KLS3_9ACTN</name>
<feature type="domain" description="Methyltransferase type 11" evidence="1">
    <location>
        <begin position="45"/>
        <end position="132"/>
    </location>
</feature>
<sequence length="249" mass="26717">MGLLDYDARAATAFVAGRHLDEDGLAAWRARIRHHLPLGERAVLLDLGAGTGHWMAAFRRWYPFTVIGVEPSPAMREAAAEPLLTGDAAAIPLAANSVDAVWLSTVVHHIPDRSAAAAESRRVLRPGGRVLIRSAFAGRLERISLFRYFPEAATALDPRYPSAASIAADFGTAGFRTIALEPVPQVTAPTLGGFVEHLDRVAHTPLMLIDDAAYERGLARLRAADPAQPVVDALDLLVLRACTGPPWVA</sequence>
<dbReference type="CDD" id="cd02440">
    <property type="entry name" value="AdoMet_MTases"/>
    <property type="match status" value="1"/>
</dbReference>
<evidence type="ECO:0000259" key="1">
    <source>
        <dbReference type="Pfam" id="PF08241"/>
    </source>
</evidence>
<dbReference type="EMBL" id="BSFP01000033">
    <property type="protein sequence ID" value="GLL03367.1"/>
    <property type="molecule type" value="Genomic_DNA"/>
</dbReference>
<accession>A0A9W6KLS3</accession>
<dbReference type="Gene3D" id="3.40.50.150">
    <property type="entry name" value="Vaccinia Virus protein VP39"/>
    <property type="match status" value="1"/>
</dbReference>
<proteinExistence type="predicted"/>
<dbReference type="AlphaFoldDB" id="A0A9W6KLS3"/>
<dbReference type="Pfam" id="PF08241">
    <property type="entry name" value="Methyltransf_11"/>
    <property type="match status" value="1"/>
</dbReference>
<dbReference type="PANTHER" id="PTHR43591">
    <property type="entry name" value="METHYLTRANSFERASE"/>
    <property type="match status" value="1"/>
</dbReference>
<dbReference type="InterPro" id="IPR013216">
    <property type="entry name" value="Methyltransf_11"/>
</dbReference>
<protein>
    <recommendedName>
        <fullName evidence="1">Methyltransferase type 11 domain-containing protein</fullName>
    </recommendedName>
</protein>
<keyword evidence="3" id="KW-1185">Reference proteome</keyword>
<dbReference type="PANTHER" id="PTHR43591:SF24">
    <property type="entry name" value="2-METHOXY-6-POLYPRENYL-1,4-BENZOQUINOL METHYLASE, MITOCHONDRIAL"/>
    <property type="match status" value="1"/>
</dbReference>
<dbReference type="InterPro" id="IPR029063">
    <property type="entry name" value="SAM-dependent_MTases_sf"/>
</dbReference>
<evidence type="ECO:0000313" key="3">
    <source>
        <dbReference type="Proteomes" id="UP001143480"/>
    </source>
</evidence>
<dbReference type="Proteomes" id="UP001143480">
    <property type="component" value="Unassembled WGS sequence"/>
</dbReference>
<dbReference type="RefSeq" id="WP_261961472.1">
    <property type="nucleotide sequence ID" value="NZ_BAAAXA010000001.1"/>
</dbReference>
<reference evidence="2" key="2">
    <citation type="submission" date="2023-01" db="EMBL/GenBank/DDBJ databases">
        <authorList>
            <person name="Sun Q."/>
            <person name="Evtushenko L."/>
        </authorList>
    </citation>
    <scope>NUCLEOTIDE SEQUENCE</scope>
    <source>
        <strain evidence="2">VKM Ac-1321</strain>
    </source>
</reference>